<dbReference type="AlphaFoldDB" id="A0AAW7M169"/>
<dbReference type="RefSeq" id="WP_301118646.1">
    <property type="nucleotide sequence ID" value="NZ_JAUHPX010000004.1"/>
</dbReference>
<feature type="transmembrane region" description="Helical" evidence="10">
    <location>
        <begin position="274"/>
        <end position="294"/>
    </location>
</feature>
<dbReference type="GO" id="GO:0042597">
    <property type="term" value="C:periplasmic space"/>
    <property type="evidence" value="ECO:0007669"/>
    <property type="project" value="InterPro"/>
</dbReference>
<dbReference type="InterPro" id="IPR014756">
    <property type="entry name" value="Ig_E-set"/>
</dbReference>
<dbReference type="Pfam" id="PF05425">
    <property type="entry name" value="CopD"/>
    <property type="match status" value="1"/>
</dbReference>
<feature type="transmembrane region" description="Helical" evidence="10">
    <location>
        <begin position="402"/>
        <end position="428"/>
    </location>
</feature>
<feature type="region of interest" description="Disordered" evidence="9">
    <location>
        <begin position="141"/>
        <end position="182"/>
    </location>
</feature>
<dbReference type="SUPFAM" id="SSF81296">
    <property type="entry name" value="E set domains"/>
    <property type="match status" value="1"/>
</dbReference>
<dbReference type="InterPro" id="IPR007348">
    <property type="entry name" value="CopC_dom"/>
</dbReference>
<evidence type="ECO:0000256" key="2">
    <source>
        <dbReference type="ARBA" id="ARBA00022475"/>
    </source>
</evidence>
<dbReference type="InterPro" id="IPR008457">
    <property type="entry name" value="Cu-R_CopD_dom"/>
</dbReference>
<feature type="transmembrane region" description="Helical" evidence="10">
    <location>
        <begin position="197"/>
        <end position="216"/>
    </location>
</feature>
<feature type="transmembrane region" description="Helical" evidence="10">
    <location>
        <begin position="301"/>
        <end position="317"/>
    </location>
</feature>
<name>A0AAW7M169_9MICO</name>
<dbReference type="GO" id="GO:0046688">
    <property type="term" value="P:response to copper ion"/>
    <property type="evidence" value="ECO:0007669"/>
    <property type="project" value="InterPro"/>
</dbReference>
<protein>
    <submittedName>
        <fullName evidence="14">Copper resistance protein CopC</fullName>
    </submittedName>
</protein>
<feature type="domain" description="Copper resistance protein D" evidence="13">
    <location>
        <begin position="368"/>
        <end position="480"/>
    </location>
</feature>
<proteinExistence type="predicted"/>
<feature type="transmembrane region" description="Helical" evidence="10">
    <location>
        <begin position="337"/>
        <end position="355"/>
    </location>
</feature>
<dbReference type="Proteomes" id="UP001172737">
    <property type="component" value="Unassembled WGS sequence"/>
</dbReference>
<dbReference type="Gene3D" id="2.60.40.1220">
    <property type="match status" value="1"/>
</dbReference>
<evidence type="ECO:0000313" key="14">
    <source>
        <dbReference type="EMBL" id="MDN4488248.1"/>
    </source>
</evidence>
<keyword evidence="4" id="KW-0479">Metal-binding</keyword>
<evidence type="ECO:0000256" key="11">
    <source>
        <dbReference type="SAM" id="SignalP"/>
    </source>
</evidence>
<sequence>MSVPTSVPTRTGAGRRALPAALAVALAALLALLAAAPAQAHTQLDASDPADGSTLTEPVERIVLTYSLPVTPLGDAVVVTGPDGPVGVEVTQSDDGLEMVATPVAALDDGDYTVEWTVAAQDGHPLDGIFAFAVVGTEPSPSATPSASASAAPTPTASASPSPSASMSPMPEDHEEDAGGVGGDTFAEILARAGSAIALWALLVGAGALAFAAIALRGTDRIDEPRVIAGVRWCGALLLGGLALRLVGRSELLDGGSLADGLTLEALDTATTGSVAWVLGLQAAGALLMLLGAWRSARGSWLAVIGVLLAGAGHVLGGHSNTAEPRWLVLTADVAHLAAAAIWVGGVVTLASVLLRRRREGRPLDAARMGSRFGVVAAGAFVVVGAAGVALTWAIVDELSDLWATTWGIVLLVKVAVVLVVGAIGAYTHFSVVPRLNRAAATSAAASAEAGGEDDATHLRRAAVAEAWLFAAVVIATAVLVASTVHM</sequence>
<evidence type="ECO:0000256" key="4">
    <source>
        <dbReference type="ARBA" id="ARBA00022723"/>
    </source>
</evidence>
<keyword evidence="7" id="KW-0186">Copper</keyword>
<evidence type="ECO:0000256" key="7">
    <source>
        <dbReference type="ARBA" id="ARBA00023008"/>
    </source>
</evidence>
<accession>A0AAW7M169</accession>
<evidence type="ECO:0000256" key="6">
    <source>
        <dbReference type="ARBA" id="ARBA00022989"/>
    </source>
</evidence>
<feature type="domain" description="CopC" evidence="12">
    <location>
        <begin position="41"/>
        <end position="134"/>
    </location>
</feature>
<keyword evidence="15" id="KW-1185">Reference proteome</keyword>
<keyword evidence="3 10" id="KW-0812">Transmembrane</keyword>
<dbReference type="PANTHER" id="PTHR34820:SF4">
    <property type="entry name" value="INNER MEMBRANE PROTEIN YEBZ"/>
    <property type="match status" value="1"/>
</dbReference>
<dbReference type="PANTHER" id="PTHR34820">
    <property type="entry name" value="INNER MEMBRANE PROTEIN YEBZ"/>
    <property type="match status" value="1"/>
</dbReference>
<evidence type="ECO:0000256" key="5">
    <source>
        <dbReference type="ARBA" id="ARBA00022729"/>
    </source>
</evidence>
<reference evidence="14" key="1">
    <citation type="submission" date="2023-06" db="EMBL/GenBank/DDBJ databases">
        <title>Sysu t00039.</title>
        <authorList>
            <person name="Gao L."/>
            <person name="Fang B.-Z."/>
            <person name="Li W.-J."/>
        </authorList>
    </citation>
    <scope>NUCLEOTIDE SEQUENCE</scope>
    <source>
        <strain evidence="14">SYSU T00039</strain>
    </source>
</reference>
<comment type="caution">
    <text evidence="14">The sequence shown here is derived from an EMBL/GenBank/DDBJ whole genome shotgun (WGS) entry which is preliminary data.</text>
</comment>
<evidence type="ECO:0000259" key="13">
    <source>
        <dbReference type="Pfam" id="PF05425"/>
    </source>
</evidence>
<dbReference type="InterPro" id="IPR032694">
    <property type="entry name" value="CopC/D"/>
</dbReference>
<dbReference type="PROSITE" id="PS51318">
    <property type="entry name" value="TAT"/>
    <property type="match status" value="1"/>
</dbReference>
<feature type="signal peptide" evidence="11">
    <location>
        <begin position="1"/>
        <end position="40"/>
    </location>
</feature>
<gene>
    <name evidence="14" type="ORF">QQX10_08715</name>
</gene>
<keyword evidence="2" id="KW-1003">Cell membrane</keyword>
<keyword evidence="8 10" id="KW-0472">Membrane</keyword>
<evidence type="ECO:0000259" key="12">
    <source>
        <dbReference type="Pfam" id="PF04234"/>
    </source>
</evidence>
<dbReference type="InterPro" id="IPR006311">
    <property type="entry name" value="TAT_signal"/>
</dbReference>
<dbReference type="InterPro" id="IPR014755">
    <property type="entry name" value="Cu-Rt/internalin_Ig-like"/>
</dbReference>
<dbReference type="EMBL" id="JAUHPX010000004">
    <property type="protein sequence ID" value="MDN4488248.1"/>
    <property type="molecule type" value="Genomic_DNA"/>
</dbReference>
<feature type="transmembrane region" description="Helical" evidence="10">
    <location>
        <begin position="467"/>
        <end position="485"/>
    </location>
</feature>
<feature type="transmembrane region" description="Helical" evidence="10">
    <location>
        <begin position="375"/>
        <end position="396"/>
    </location>
</feature>
<evidence type="ECO:0000256" key="10">
    <source>
        <dbReference type="SAM" id="Phobius"/>
    </source>
</evidence>
<evidence type="ECO:0000256" key="3">
    <source>
        <dbReference type="ARBA" id="ARBA00022692"/>
    </source>
</evidence>
<dbReference type="GO" id="GO:0005507">
    <property type="term" value="F:copper ion binding"/>
    <property type="evidence" value="ECO:0007669"/>
    <property type="project" value="InterPro"/>
</dbReference>
<evidence type="ECO:0000256" key="9">
    <source>
        <dbReference type="SAM" id="MobiDB-lite"/>
    </source>
</evidence>
<dbReference type="GO" id="GO:0005886">
    <property type="term" value="C:plasma membrane"/>
    <property type="evidence" value="ECO:0007669"/>
    <property type="project" value="UniProtKB-SubCell"/>
</dbReference>
<evidence type="ECO:0000256" key="8">
    <source>
        <dbReference type="ARBA" id="ARBA00023136"/>
    </source>
</evidence>
<evidence type="ECO:0000313" key="15">
    <source>
        <dbReference type="Proteomes" id="UP001172737"/>
    </source>
</evidence>
<organism evidence="14 15">
    <name type="scientific">Demequina lignilytica</name>
    <dbReference type="NCBI Taxonomy" id="3051663"/>
    <lineage>
        <taxon>Bacteria</taxon>
        <taxon>Bacillati</taxon>
        <taxon>Actinomycetota</taxon>
        <taxon>Actinomycetes</taxon>
        <taxon>Micrococcales</taxon>
        <taxon>Demequinaceae</taxon>
        <taxon>Demequina</taxon>
    </lineage>
</organism>
<keyword evidence="5 11" id="KW-0732">Signal</keyword>
<keyword evidence="6 10" id="KW-1133">Transmembrane helix</keyword>
<feature type="compositionally biased region" description="Low complexity" evidence="9">
    <location>
        <begin position="141"/>
        <end position="170"/>
    </location>
</feature>
<feature type="transmembrane region" description="Helical" evidence="10">
    <location>
        <begin position="228"/>
        <end position="248"/>
    </location>
</feature>
<feature type="chain" id="PRO_5043532516" evidence="11">
    <location>
        <begin position="41"/>
        <end position="487"/>
    </location>
</feature>
<dbReference type="Pfam" id="PF04234">
    <property type="entry name" value="CopC"/>
    <property type="match status" value="1"/>
</dbReference>
<evidence type="ECO:0000256" key="1">
    <source>
        <dbReference type="ARBA" id="ARBA00004651"/>
    </source>
</evidence>
<comment type="subcellular location">
    <subcellularLocation>
        <location evidence="1">Cell membrane</location>
        <topology evidence="1">Multi-pass membrane protein</topology>
    </subcellularLocation>
</comment>
<dbReference type="GO" id="GO:0006825">
    <property type="term" value="P:copper ion transport"/>
    <property type="evidence" value="ECO:0007669"/>
    <property type="project" value="InterPro"/>
</dbReference>